<reference evidence="8" key="3">
    <citation type="journal article" name="Syst. Appl. Microbiol.">
        <title>Streptomyces alkaliterrae sp. nov., isolated from an alkaline soil, and emended descriptions of Streptomyces alkaliphilus, Streptomyces calidiresistens and Streptomyces durbertensis.</title>
        <authorList>
            <person name="Swiecimska M."/>
            <person name="Golinska P."/>
            <person name="Nouioui I."/>
            <person name="Wypij M."/>
            <person name="Rai M."/>
            <person name="Sangal V."/>
            <person name="Goodfellow M."/>
        </authorList>
    </citation>
    <scope>NUCLEOTIDE SEQUENCE</scope>
    <source>
        <strain evidence="8">OF8</strain>
    </source>
</reference>
<keyword evidence="3 7" id="KW-0812">Transmembrane</keyword>
<feature type="transmembrane region" description="Helical" evidence="7">
    <location>
        <begin position="249"/>
        <end position="271"/>
    </location>
</feature>
<feature type="transmembrane region" description="Helical" evidence="7">
    <location>
        <begin position="37"/>
        <end position="62"/>
    </location>
</feature>
<dbReference type="Proteomes" id="UP000517765">
    <property type="component" value="Unassembled WGS sequence"/>
</dbReference>
<reference evidence="11" key="2">
    <citation type="submission" date="2020-05" db="EMBL/GenBank/DDBJ databases">
        <title>Classification of alakaliphilic streptomycetes isolated from an alkaline soil next to Lonar Crater, India and a proposal for the recognition of Streptomyces alkaliterrae sp. nov.</title>
        <authorList>
            <person name="Golinska P."/>
        </authorList>
    </citation>
    <scope>NUCLEOTIDE SEQUENCE [LARGE SCALE GENOMIC DNA]</scope>
    <source>
        <strain evidence="11">OF8</strain>
    </source>
</reference>
<keyword evidence="5 7" id="KW-0472">Membrane</keyword>
<dbReference type="EMBL" id="JABJXA010000084">
    <property type="protein sequence ID" value="MBB1260192.1"/>
    <property type="molecule type" value="Genomic_DNA"/>
</dbReference>
<dbReference type="OrthoDB" id="4127374at2"/>
<protein>
    <submittedName>
        <fullName evidence="9">YihY family inner membrane protein</fullName>
    </submittedName>
    <submittedName>
        <fullName evidence="8">YihY/virulence factor BrkB family protein</fullName>
    </submittedName>
</protein>
<evidence type="ECO:0000256" key="7">
    <source>
        <dbReference type="SAM" id="Phobius"/>
    </source>
</evidence>
<keyword evidence="4 7" id="KW-1133">Transmembrane helix</keyword>
<reference evidence="9 10" key="1">
    <citation type="submission" date="2019-10" db="EMBL/GenBank/DDBJ databases">
        <title>Streptomyces sp. nov., a novel actinobacterium isolated from alkaline environment.</title>
        <authorList>
            <person name="Golinska P."/>
        </authorList>
    </citation>
    <scope>NUCLEOTIDE SEQUENCE [LARGE SCALE GENOMIC DNA]</scope>
    <source>
        <strain evidence="9 10">OF1</strain>
    </source>
</reference>
<evidence type="ECO:0000256" key="1">
    <source>
        <dbReference type="ARBA" id="ARBA00004651"/>
    </source>
</evidence>
<feature type="transmembrane region" description="Helical" evidence="7">
    <location>
        <begin position="96"/>
        <end position="115"/>
    </location>
</feature>
<keyword evidence="10" id="KW-1185">Reference proteome</keyword>
<dbReference type="Pfam" id="PF03631">
    <property type="entry name" value="Virul_fac_BrkB"/>
    <property type="match status" value="1"/>
</dbReference>
<comment type="subcellular location">
    <subcellularLocation>
        <location evidence="1">Cell membrane</location>
        <topology evidence="1">Multi-pass membrane protein</topology>
    </subcellularLocation>
</comment>
<dbReference type="PANTHER" id="PTHR30213">
    <property type="entry name" value="INNER MEMBRANE PROTEIN YHJD"/>
    <property type="match status" value="1"/>
</dbReference>
<dbReference type="NCBIfam" id="TIGR00765">
    <property type="entry name" value="yihY_not_rbn"/>
    <property type="match status" value="1"/>
</dbReference>
<dbReference type="EMBL" id="VJYK02000053">
    <property type="protein sequence ID" value="MQS01711.1"/>
    <property type="molecule type" value="Genomic_DNA"/>
</dbReference>
<dbReference type="Proteomes" id="UP000320857">
    <property type="component" value="Unassembled WGS sequence"/>
</dbReference>
<sequence length="360" mass="37365">MEWLTRLPVIGPLVVRLMRTHLWRAYERLDQTHWTRLAAAITFISFLALFPMLALGAAIGAATLNEERMARLEEFLADQVPGISDEVDIQGLVDNAGAIGAVAALLLLLTGLGWIRSMRECLREVWRLPEEDANFLLGKVKDLGILVGLGLVGLLSIAGSSFAVGAVDWAVERLGVDESGLVAWLLRIAPVLGAVLVSALLLVYLLTRVPGVRPPRRSVVEAAVMGAVGFEVLKLLLGGYLRGVAAKSMYGAFGIPIALLIWISLMARLLLFCTAWTATAEEVAGSDSSEEPDEPGDSPPLEGRAVSTVSGSPLGDATGGGGGDAPPGPGSVPDSPAGPAPGSRGPSGRSGPSGPSGSGG</sequence>
<evidence type="ECO:0000256" key="2">
    <source>
        <dbReference type="ARBA" id="ARBA00022475"/>
    </source>
</evidence>
<dbReference type="InterPro" id="IPR017039">
    <property type="entry name" value="Virul_fac_BrkB"/>
</dbReference>
<gene>
    <name evidence="9" type="ORF">FNX44_007450</name>
    <name evidence="8" type="ORF">H3147_15320</name>
</gene>
<feature type="transmembrane region" description="Helical" evidence="7">
    <location>
        <begin position="218"/>
        <end position="237"/>
    </location>
</feature>
<evidence type="ECO:0000313" key="11">
    <source>
        <dbReference type="Proteomes" id="UP000517765"/>
    </source>
</evidence>
<keyword evidence="2" id="KW-1003">Cell membrane</keyword>
<feature type="compositionally biased region" description="Low complexity" evidence="6">
    <location>
        <begin position="331"/>
        <end position="353"/>
    </location>
</feature>
<evidence type="ECO:0000256" key="3">
    <source>
        <dbReference type="ARBA" id="ARBA00022692"/>
    </source>
</evidence>
<organism evidence="9 10">
    <name type="scientific">Streptomyces alkaliterrae</name>
    <dbReference type="NCBI Taxonomy" id="2213162"/>
    <lineage>
        <taxon>Bacteria</taxon>
        <taxon>Bacillati</taxon>
        <taxon>Actinomycetota</taxon>
        <taxon>Actinomycetes</taxon>
        <taxon>Kitasatosporales</taxon>
        <taxon>Streptomycetaceae</taxon>
        <taxon>Streptomyces</taxon>
    </lineage>
</organism>
<dbReference type="AlphaFoldDB" id="A0A5P0YN67"/>
<feature type="region of interest" description="Disordered" evidence="6">
    <location>
        <begin position="283"/>
        <end position="360"/>
    </location>
</feature>
<dbReference type="GO" id="GO:0005886">
    <property type="term" value="C:plasma membrane"/>
    <property type="evidence" value="ECO:0007669"/>
    <property type="project" value="UniProtKB-SubCell"/>
</dbReference>
<evidence type="ECO:0000256" key="6">
    <source>
        <dbReference type="SAM" id="MobiDB-lite"/>
    </source>
</evidence>
<evidence type="ECO:0000313" key="8">
    <source>
        <dbReference type="EMBL" id="MBB1260192.1"/>
    </source>
</evidence>
<proteinExistence type="predicted"/>
<dbReference type="PANTHER" id="PTHR30213:SF1">
    <property type="entry name" value="INNER MEMBRANE PROTEIN YHJD"/>
    <property type="match status" value="1"/>
</dbReference>
<evidence type="ECO:0000313" key="9">
    <source>
        <dbReference type="EMBL" id="MQS01711.1"/>
    </source>
</evidence>
<name>A0A5P0YN67_9ACTN</name>
<evidence type="ECO:0000313" key="10">
    <source>
        <dbReference type="Proteomes" id="UP000320857"/>
    </source>
</evidence>
<feature type="transmembrane region" description="Helical" evidence="7">
    <location>
        <begin position="184"/>
        <end position="206"/>
    </location>
</feature>
<accession>A0A5P0YN67</accession>
<evidence type="ECO:0000256" key="4">
    <source>
        <dbReference type="ARBA" id="ARBA00022989"/>
    </source>
</evidence>
<feature type="transmembrane region" description="Helical" evidence="7">
    <location>
        <begin position="143"/>
        <end position="164"/>
    </location>
</feature>
<comment type="caution">
    <text evidence="9">The sequence shown here is derived from an EMBL/GenBank/DDBJ whole genome shotgun (WGS) entry which is preliminary data.</text>
</comment>
<evidence type="ECO:0000256" key="5">
    <source>
        <dbReference type="ARBA" id="ARBA00023136"/>
    </source>
</evidence>